<name>A0A6H1UJS7_9GAMM</name>
<reference evidence="2 3" key="1">
    <citation type="submission" date="2020-04" db="EMBL/GenBank/DDBJ databases">
        <title>Ferrimonas sp. S7 isolated from sea water.</title>
        <authorList>
            <person name="Bae S.S."/>
            <person name="Baek K."/>
        </authorList>
    </citation>
    <scope>NUCLEOTIDE SEQUENCE [LARGE SCALE GENOMIC DNA]</scope>
    <source>
        <strain evidence="2 3">S7</strain>
    </source>
</reference>
<protein>
    <submittedName>
        <fullName evidence="2">Uncharacterized protein</fullName>
    </submittedName>
</protein>
<dbReference type="EMBL" id="CP051180">
    <property type="protein sequence ID" value="QIZ78879.1"/>
    <property type="molecule type" value="Genomic_DNA"/>
</dbReference>
<organism evidence="2 3">
    <name type="scientific">Ferrimonas lipolytica</name>
    <dbReference type="NCBI Taxonomy" id="2724191"/>
    <lineage>
        <taxon>Bacteria</taxon>
        <taxon>Pseudomonadati</taxon>
        <taxon>Pseudomonadota</taxon>
        <taxon>Gammaproteobacteria</taxon>
        <taxon>Alteromonadales</taxon>
        <taxon>Ferrimonadaceae</taxon>
        <taxon>Ferrimonas</taxon>
    </lineage>
</organism>
<keyword evidence="1" id="KW-0812">Transmembrane</keyword>
<feature type="transmembrane region" description="Helical" evidence="1">
    <location>
        <begin position="53"/>
        <end position="80"/>
    </location>
</feature>
<keyword evidence="3" id="KW-1185">Reference proteome</keyword>
<sequence>MLNNQDNVKTPWHLYIVAVVGVLWNSGGGFDYYMTQTKSADYMAQFTPAQLEFFYAMPTFIVCCWAIAVWGGVLGCLLLLLQKKWAAPVLLLSWICMTITAVRNYVFSNGMEVIGDPISLAFTATIFIIAGLLAWYAHSLNKAGVLS</sequence>
<keyword evidence="1" id="KW-1133">Transmembrane helix</keyword>
<evidence type="ECO:0000256" key="1">
    <source>
        <dbReference type="SAM" id="Phobius"/>
    </source>
</evidence>
<keyword evidence="1" id="KW-0472">Membrane</keyword>
<feature type="transmembrane region" description="Helical" evidence="1">
    <location>
        <begin position="118"/>
        <end position="137"/>
    </location>
</feature>
<dbReference type="Proteomes" id="UP000501602">
    <property type="component" value="Chromosome"/>
</dbReference>
<proteinExistence type="predicted"/>
<accession>A0A6H1UJS7</accession>
<dbReference type="KEGG" id="fes:HER31_10690"/>
<evidence type="ECO:0000313" key="2">
    <source>
        <dbReference type="EMBL" id="QIZ78879.1"/>
    </source>
</evidence>
<feature type="transmembrane region" description="Helical" evidence="1">
    <location>
        <begin position="12"/>
        <end position="33"/>
    </location>
</feature>
<dbReference type="AlphaFoldDB" id="A0A6H1UJS7"/>
<feature type="transmembrane region" description="Helical" evidence="1">
    <location>
        <begin position="86"/>
        <end position="106"/>
    </location>
</feature>
<evidence type="ECO:0000313" key="3">
    <source>
        <dbReference type="Proteomes" id="UP000501602"/>
    </source>
</evidence>
<gene>
    <name evidence="2" type="ORF">HER31_10690</name>
</gene>